<dbReference type="SMART" id="SM00220">
    <property type="entry name" value="S_TKc"/>
    <property type="match status" value="1"/>
</dbReference>
<keyword evidence="10" id="KW-1185">Reference proteome</keyword>
<dbReference type="EMBL" id="CP136897">
    <property type="protein sequence ID" value="WOL16789.1"/>
    <property type="molecule type" value="Genomic_DNA"/>
</dbReference>
<organism evidence="9 10">
    <name type="scientific">Canna indica</name>
    <name type="common">Indian-shot</name>
    <dbReference type="NCBI Taxonomy" id="4628"/>
    <lineage>
        <taxon>Eukaryota</taxon>
        <taxon>Viridiplantae</taxon>
        <taxon>Streptophyta</taxon>
        <taxon>Embryophyta</taxon>
        <taxon>Tracheophyta</taxon>
        <taxon>Spermatophyta</taxon>
        <taxon>Magnoliopsida</taxon>
        <taxon>Liliopsida</taxon>
        <taxon>Zingiberales</taxon>
        <taxon>Cannaceae</taxon>
        <taxon>Canna</taxon>
    </lineage>
</organism>
<evidence type="ECO:0000256" key="1">
    <source>
        <dbReference type="ARBA" id="ARBA00022527"/>
    </source>
</evidence>
<feature type="binding site" evidence="6">
    <location>
        <position position="487"/>
    </location>
    <ligand>
        <name>ATP</name>
        <dbReference type="ChEBI" id="CHEBI:30616"/>
    </ligand>
</feature>
<dbReference type="InterPro" id="IPR008271">
    <property type="entry name" value="Ser/Thr_kinase_AS"/>
</dbReference>
<keyword evidence="2" id="KW-0808">Transferase</keyword>
<dbReference type="PANTHER" id="PTHR47987:SF11">
    <property type="entry name" value="RECEPTOR-LIKE CYTOSOLIC SERINE_THREONINE-PROTEIN KINASE RBK1 ISOFORM X1"/>
    <property type="match status" value="1"/>
</dbReference>
<dbReference type="InterPro" id="IPR046958">
    <property type="entry name" value="RBK1/2/STUNTED"/>
</dbReference>
<dbReference type="GO" id="GO:0005524">
    <property type="term" value="F:ATP binding"/>
    <property type="evidence" value="ECO:0007669"/>
    <property type="project" value="UniProtKB-UniRule"/>
</dbReference>
<dbReference type="PANTHER" id="PTHR47987">
    <property type="entry name" value="OS08G0249100 PROTEIN"/>
    <property type="match status" value="1"/>
</dbReference>
<evidence type="ECO:0000256" key="4">
    <source>
        <dbReference type="ARBA" id="ARBA00022777"/>
    </source>
</evidence>
<evidence type="ECO:0000256" key="2">
    <source>
        <dbReference type="ARBA" id="ARBA00022679"/>
    </source>
</evidence>
<name>A0AAQ3KXX0_9LILI</name>
<feature type="compositionally biased region" description="Polar residues" evidence="7">
    <location>
        <begin position="340"/>
        <end position="357"/>
    </location>
</feature>
<accession>A0AAQ3KXX0</accession>
<evidence type="ECO:0000313" key="10">
    <source>
        <dbReference type="Proteomes" id="UP001327560"/>
    </source>
</evidence>
<feature type="domain" description="Protein kinase" evidence="8">
    <location>
        <begin position="460"/>
        <end position="739"/>
    </location>
</feature>
<protein>
    <submittedName>
        <fullName evidence="9">Receptor-like cytosolic serine/threonine-protein kinase RBK1</fullName>
    </submittedName>
</protein>
<evidence type="ECO:0000256" key="7">
    <source>
        <dbReference type="SAM" id="MobiDB-lite"/>
    </source>
</evidence>
<evidence type="ECO:0000256" key="3">
    <source>
        <dbReference type="ARBA" id="ARBA00022741"/>
    </source>
</evidence>
<dbReference type="PROSITE" id="PS50011">
    <property type="entry name" value="PROTEIN_KINASE_DOM"/>
    <property type="match status" value="1"/>
</dbReference>
<proteinExistence type="predicted"/>
<keyword evidence="5 6" id="KW-0067">ATP-binding</keyword>
<dbReference type="PROSITE" id="PS00107">
    <property type="entry name" value="PROTEIN_KINASE_ATP"/>
    <property type="match status" value="1"/>
</dbReference>
<evidence type="ECO:0000259" key="8">
    <source>
        <dbReference type="PROSITE" id="PS50011"/>
    </source>
</evidence>
<dbReference type="Proteomes" id="UP001327560">
    <property type="component" value="Chromosome 8"/>
</dbReference>
<sequence length="806" mass="89038">MSNDNGKKTNVGLPPDPAGTQFLVVVSVAMGNRSSRFSREKACQPTLQPGDRPRVPALCHLWLLNELRGPKNESLVGAVERCHGGDLGDARMASPNATNAQNFGGCQGSGRGNQECHWGNLTLLNANRRHLSLSRRMAVLKGVVSEEKRKEGQCVMVGLQMDAYGRELLDWAINKVAEQGDRIVAVYVCRNSDLKNTANTLSLISILEDYLAAFEGACSLKKAFLVGRVARGNSIRKTIVKEAKLCAATKIVVGVNKHISIGGTALVAKYCAKKLPPTTTIIAMQNGKIVFERAANKPSPGEESKPRILKNILHPSVSMEAGMTVVIPRSEGKTDKESSKSTNSNYDQKQATSNENKNIGEERREGTPSSVTGLVRQLPEPKLGWPLLRKAVKENAKMKKVDLARRLSVVQWAMALPERNFSSAQPLLQLTKELSKILNSNNSSCKWFQYQELLSSTNQFSSDNLIGKGGSSEVYRGCLHGQQIAIKLSKLSTEASRDFLLEVDIITKLDHSHVVSLLGICIEENTLISIYEYFPNGNLEENLHGENMKHSLTWDMRFKVAMGIAEALSYLHHGCSQSVIHRDVKSANILLNDKFEPKLSDFGLAIWAPIASTYQTQNDIVGTFGYLAPEYFMYGKVSNKIDVYAFGIVLLELLTGRKHIDDDNPKGEESLVMWAARILEKGDLMDLLDPNLDSNYDKDRMRRMILAASLCITRIARLRPGIDKICSLLQGKDDIETWICNQADCISEAVDCPDDDEAYPASSTSHLGLGLLEVDDDASTTSSEKTRQGSWEEYLRGRWSRSSSFN</sequence>
<feature type="compositionally biased region" description="Basic and acidic residues" evidence="7">
    <location>
        <begin position="330"/>
        <end position="339"/>
    </location>
</feature>
<dbReference type="SUPFAM" id="SSF56112">
    <property type="entry name" value="Protein kinase-like (PK-like)"/>
    <property type="match status" value="1"/>
</dbReference>
<dbReference type="FunFam" id="1.10.510.10:FF:000284">
    <property type="entry name" value="Putative receptor-like serine/threonine-protein kinase"/>
    <property type="match status" value="1"/>
</dbReference>
<evidence type="ECO:0000256" key="6">
    <source>
        <dbReference type="PROSITE-ProRule" id="PRU10141"/>
    </source>
</evidence>
<gene>
    <name evidence="9" type="ORF">Cni_G25577</name>
</gene>
<dbReference type="InterPro" id="IPR000719">
    <property type="entry name" value="Prot_kinase_dom"/>
</dbReference>
<dbReference type="Gene3D" id="3.30.200.20">
    <property type="entry name" value="Phosphorylase Kinase, domain 1"/>
    <property type="match status" value="1"/>
</dbReference>
<evidence type="ECO:0000313" key="9">
    <source>
        <dbReference type="EMBL" id="WOL16789.1"/>
    </source>
</evidence>
<dbReference type="InterPro" id="IPR017441">
    <property type="entry name" value="Protein_kinase_ATP_BS"/>
</dbReference>
<dbReference type="Gene3D" id="1.10.510.10">
    <property type="entry name" value="Transferase(Phosphotransferase) domain 1"/>
    <property type="match status" value="1"/>
</dbReference>
<keyword evidence="9" id="KW-0675">Receptor</keyword>
<dbReference type="InterPro" id="IPR001245">
    <property type="entry name" value="Ser-Thr/Tyr_kinase_cat_dom"/>
</dbReference>
<dbReference type="FunFam" id="3.30.200.20:FF:000268">
    <property type="entry name" value="probable receptor-like serine/threonine-protein kinase At5g57670"/>
    <property type="match status" value="1"/>
</dbReference>
<dbReference type="AlphaFoldDB" id="A0AAQ3KXX0"/>
<dbReference type="Pfam" id="PF07714">
    <property type="entry name" value="PK_Tyr_Ser-Thr"/>
    <property type="match status" value="1"/>
</dbReference>
<reference evidence="9 10" key="1">
    <citation type="submission" date="2023-10" db="EMBL/GenBank/DDBJ databases">
        <title>Chromosome-scale genome assembly provides insights into flower coloration mechanisms of Canna indica.</title>
        <authorList>
            <person name="Li C."/>
        </authorList>
    </citation>
    <scope>NUCLEOTIDE SEQUENCE [LARGE SCALE GENOMIC DNA]</scope>
    <source>
        <tissue evidence="9">Flower</tissue>
    </source>
</reference>
<keyword evidence="1" id="KW-0723">Serine/threonine-protein kinase</keyword>
<dbReference type="GO" id="GO:0004674">
    <property type="term" value="F:protein serine/threonine kinase activity"/>
    <property type="evidence" value="ECO:0007669"/>
    <property type="project" value="UniProtKB-KW"/>
</dbReference>
<feature type="region of interest" description="Disordered" evidence="7">
    <location>
        <begin position="329"/>
        <end position="372"/>
    </location>
</feature>
<dbReference type="PROSITE" id="PS00108">
    <property type="entry name" value="PROTEIN_KINASE_ST"/>
    <property type="match status" value="1"/>
</dbReference>
<keyword evidence="3 6" id="KW-0547">Nucleotide-binding</keyword>
<evidence type="ECO:0000256" key="5">
    <source>
        <dbReference type="ARBA" id="ARBA00022840"/>
    </source>
</evidence>
<dbReference type="InterPro" id="IPR011009">
    <property type="entry name" value="Kinase-like_dom_sf"/>
</dbReference>
<keyword evidence="4 9" id="KW-0418">Kinase</keyword>